<dbReference type="PANTHER" id="PTHR24248:SF199">
    <property type="entry name" value="IP13425P-RELATED"/>
    <property type="match status" value="1"/>
</dbReference>
<sequence>MEMPELPNAATCKNVSVLDQALPVLSDSKAWLFAVSLSLSLLSAFTVSSNALVIAAVSHSYAQRNRLSEKKSYEKSNMKLLMASLAVGDAVIGGCFMPLGIGNIIYNGRWILSETSCRFFAMMDIVFSTSSIYHVMFMAVDRYLAICRPLFHRLLTIKSGLAMAGLSWGVPLMLMCLAFTLNLMSATHFSLCRVDACQIEIKPLYSIGGSVFTILLPFTVICVLYLLVLLEVKRFHKRKPNFLGKERHNSISQTAPSSQRSNKLMKSKDISKSNKINETIREGFLKEDLTSAEGCLIQTISKFSSGVNYEHDSSENAKSKIPQIVKKSGTSNSNKAFLTIGLLVFSFAVCWCPFAILLCLRKLGKGSDLSFSSGTVVVWLCYLNSAFNPVLFCCHRGMRMALKKLLKIGNEATKLRHQR</sequence>
<dbReference type="Pfam" id="PF00001">
    <property type="entry name" value="7tm_1"/>
    <property type="match status" value="1"/>
</dbReference>
<feature type="transmembrane region" description="Helical" evidence="12">
    <location>
        <begin position="161"/>
        <end position="184"/>
    </location>
</feature>
<keyword evidence="9 10" id="KW-0807">Transducer</keyword>
<dbReference type="PRINTS" id="PR00237">
    <property type="entry name" value="GPCRRHODOPSN"/>
</dbReference>
<dbReference type="GeneID" id="106054697"/>
<evidence type="ECO:0000256" key="10">
    <source>
        <dbReference type="RuleBase" id="RU000688"/>
    </source>
</evidence>
<evidence type="ECO:0000256" key="5">
    <source>
        <dbReference type="ARBA" id="ARBA00023040"/>
    </source>
</evidence>
<evidence type="ECO:0000256" key="12">
    <source>
        <dbReference type="SAM" id="Phobius"/>
    </source>
</evidence>
<accession>A0A9W2ZAT5</accession>
<dbReference type="GO" id="GO:0005886">
    <property type="term" value="C:plasma membrane"/>
    <property type="evidence" value="ECO:0007669"/>
    <property type="project" value="UniProtKB-SubCell"/>
</dbReference>
<dbReference type="InterPro" id="IPR000276">
    <property type="entry name" value="GPCR_Rhodpsn"/>
</dbReference>
<feature type="domain" description="G-protein coupled receptors family 1 profile" evidence="13">
    <location>
        <begin position="49"/>
        <end position="392"/>
    </location>
</feature>
<evidence type="ECO:0000256" key="11">
    <source>
        <dbReference type="SAM" id="MobiDB-lite"/>
    </source>
</evidence>
<evidence type="ECO:0000256" key="6">
    <source>
        <dbReference type="ARBA" id="ARBA00023136"/>
    </source>
</evidence>
<evidence type="ECO:0000256" key="4">
    <source>
        <dbReference type="ARBA" id="ARBA00022989"/>
    </source>
</evidence>
<evidence type="ECO:0000256" key="3">
    <source>
        <dbReference type="ARBA" id="ARBA00022692"/>
    </source>
</evidence>
<evidence type="ECO:0000256" key="1">
    <source>
        <dbReference type="ARBA" id="ARBA00004651"/>
    </source>
</evidence>
<dbReference type="InterPro" id="IPR017452">
    <property type="entry name" value="GPCR_Rhodpsn_7TM"/>
</dbReference>
<dbReference type="PANTHER" id="PTHR24248">
    <property type="entry name" value="ADRENERGIC RECEPTOR-RELATED G-PROTEIN COUPLED RECEPTOR"/>
    <property type="match status" value="1"/>
</dbReference>
<dbReference type="GO" id="GO:0071880">
    <property type="term" value="P:adenylate cyclase-activating adrenergic receptor signaling pathway"/>
    <property type="evidence" value="ECO:0007669"/>
    <property type="project" value="TreeGrafter"/>
</dbReference>
<comment type="similarity">
    <text evidence="10">Belongs to the G-protein coupled receptor 1 family.</text>
</comment>
<keyword evidence="2" id="KW-1003">Cell membrane</keyword>
<keyword evidence="14" id="KW-1185">Reference proteome</keyword>
<reference evidence="15" key="1">
    <citation type="submission" date="2025-08" db="UniProtKB">
        <authorList>
            <consortium name="RefSeq"/>
        </authorList>
    </citation>
    <scope>IDENTIFICATION</scope>
</reference>
<keyword evidence="8 10" id="KW-0675">Receptor</keyword>
<feature type="transmembrane region" description="Helical" evidence="12">
    <location>
        <begin position="204"/>
        <end position="230"/>
    </location>
</feature>
<evidence type="ECO:0000256" key="7">
    <source>
        <dbReference type="ARBA" id="ARBA00023157"/>
    </source>
</evidence>
<proteinExistence type="inferred from homology"/>
<dbReference type="OrthoDB" id="6152916at2759"/>
<protein>
    <submittedName>
        <fullName evidence="15">Beta-1 adrenergic receptor-like</fullName>
    </submittedName>
</protein>
<keyword evidence="4 12" id="KW-1133">Transmembrane helix</keyword>
<dbReference type="GO" id="GO:0043410">
    <property type="term" value="P:positive regulation of MAPK cascade"/>
    <property type="evidence" value="ECO:0007669"/>
    <property type="project" value="TreeGrafter"/>
</dbReference>
<dbReference type="GO" id="GO:0004993">
    <property type="term" value="F:G protein-coupled serotonin receptor activity"/>
    <property type="evidence" value="ECO:0007669"/>
    <property type="project" value="UniProtKB-ARBA"/>
</dbReference>
<dbReference type="Gene3D" id="1.20.1070.10">
    <property type="entry name" value="Rhodopsin 7-helix transmembrane proteins"/>
    <property type="match status" value="1"/>
</dbReference>
<dbReference type="AlphaFoldDB" id="A0A9W2ZAT5"/>
<feature type="transmembrane region" description="Helical" evidence="12">
    <location>
        <begin position="336"/>
        <end position="356"/>
    </location>
</feature>
<keyword evidence="5 10" id="KW-0297">G-protein coupled receptor</keyword>
<evidence type="ECO:0000256" key="9">
    <source>
        <dbReference type="ARBA" id="ARBA00023224"/>
    </source>
</evidence>
<feature type="compositionally biased region" description="Polar residues" evidence="11">
    <location>
        <begin position="250"/>
        <end position="264"/>
    </location>
</feature>
<keyword evidence="6 12" id="KW-0472">Membrane</keyword>
<feature type="transmembrane region" description="Helical" evidence="12">
    <location>
        <begin position="376"/>
        <end position="394"/>
    </location>
</feature>
<evidence type="ECO:0000259" key="13">
    <source>
        <dbReference type="PROSITE" id="PS50262"/>
    </source>
</evidence>
<dbReference type="Proteomes" id="UP001165740">
    <property type="component" value="Chromosome 17"/>
</dbReference>
<evidence type="ECO:0000313" key="15">
    <source>
        <dbReference type="RefSeq" id="XP_055872165.1"/>
    </source>
</evidence>
<feature type="transmembrane region" description="Helical" evidence="12">
    <location>
        <begin position="30"/>
        <end position="57"/>
    </location>
</feature>
<keyword evidence="3 10" id="KW-0812">Transmembrane</keyword>
<keyword evidence="7" id="KW-1015">Disulfide bond</keyword>
<feature type="transmembrane region" description="Helical" evidence="12">
    <location>
        <begin position="119"/>
        <end position="140"/>
    </location>
</feature>
<evidence type="ECO:0000256" key="8">
    <source>
        <dbReference type="ARBA" id="ARBA00023170"/>
    </source>
</evidence>
<comment type="subcellular location">
    <subcellularLocation>
        <location evidence="1">Cell membrane</location>
        <topology evidence="1">Multi-pass membrane protein</topology>
    </subcellularLocation>
</comment>
<dbReference type="PROSITE" id="PS50262">
    <property type="entry name" value="G_PROTEIN_RECEP_F1_2"/>
    <property type="match status" value="1"/>
</dbReference>
<organism evidence="14 15">
    <name type="scientific">Biomphalaria glabrata</name>
    <name type="common">Bloodfluke planorb</name>
    <name type="synonym">Freshwater snail</name>
    <dbReference type="NCBI Taxonomy" id="6526"/>
    <lineage>
        <taxon>Eukaryota</taxon>
        <taxon>Metazoa</taxon>
        <taxon>Spiralia</taxon>
        <taxon>Lophotrochozoa</taxon>
        <taxon>Mollusca</taxon>
        <taxon>Gastropoda</taxon>
        <taxon>Heterobranchia</taxon>
        <taxon>Euthyneura</taxon>
        <taxon>Panpulmonata</taxon>
        <taxon>Hygrophila</taxon>
        <taxon>Lymnaeoidea</taxon>
        <taxon>Planorbidae</taxon>
        <taxon>Biomphalaria</taxon>
    </lineage>
</organism>
<feature type="transmembrane region" description="Helical" evidence="12">
    <location>
        <begin position="78"/>
        <end position="99"/>
    </location>
</feature>
<evidence type="ECO:0000256" key="2">
    <source>
        <dbReference type="ARBA" id="ARBA00022475"/>
    </source>
</evidence>
<dbReference type="PROSITE" id="PS00237">
    <property type="entry name" value="G_PROTEIN_RECEP_F1_1"/>
    <property type="match status" value="1"/>
</dbReference>
<dbReference type="SUPFAM" id="SSF81321">
    <property type="entry name" value="Family A G protein-coupled receptor-like"/>
    <property type="match status" value="1"/>
</dbReference>
<evidence type="ECO:0000313" key="14">
    <source>
        <dbReference type="Proteomes" id="UP001165740"/>
    </source>
</evidence>
<gene>
    <name evidence="15" type="primary">LOC106054697</name>
</gene>
<feature type="region of interest" description="Disordered" evidence="11">
    <location>
        <begin position="246"/>
        <end position="270"/>
    </location>
</feature>
<name>A0A9W2ZAT5_BIOGL</name>
<dbReference type="RefSeq" id="XP_055872165.1">
    <property type="nucleotide sequence ID" value="XM_056016190.1"/>
</dbReference>